<evidence type="ECO:0000256" key="3">
    <source>
        <dbReference type="ARBA" id="ARBA00022946"/>
    </source>
</evidence>
<dbReference type="InterPro" id="IPR039544">
    <property type="entry name" value="Tim44-like"/>
</dbReference>
<evidence type="ECO:0000256" key="2">
    <source>
        <dbReference type="ARBA" id="ARBA00009597"/>
    </source>
</evidence>
<comment type="subcellular location">
    <subcellularLocation>
        <location evidence="1">Membrane</location>
    </subcellularLocation>
</comment>
<dbReference type="PIRSF" id="PIRSF031890">
    <property type="entry name" value="UCP031890_transporter_Tim44"/>
    <property type="match status" value="1"/>
</dbReference>
<dbReference type="Proteomes" id="UP001056937">
    <property type="component" value="Chromosome 1"/>
</dbReference>
<evidence type="ECO:0000313" key="6">
    <source>
        <dbReference type="EMBL" id="USI73953.1"/>
    </source>
</evidence>
<dbReference type="PANTHER" id="PTHR10721">
    <property type="entry name" value="MITOCHONDRIAL IMPORT INNER MEMBRANE TRANSLOCASE SUBUNIT TIM44"/>
    <property type="match status" value="1"/>
</dbReference>
<organism evidence="6 7">
    <name type="scientific">Sphingomonas morindae</name>
    <dbReference type="NCBI Taxonomy" id="1541170"/>
    <lineage>
        <taxon>Bacteria</taxon>
        <taxon>Pseudomonadati</taxon>
        <taxon>Pseudomonadota</taxon>
        <taxon>Alphaproteobacteria</taxon>
        <taxon>Sphingomonadales</taxon>
        <taxon>Sphingomonadaceae</taxon>
        <taxon>Sphingomonas</taxon>
    </lineage>
</organism>
<comment type="similarity">
    <text evidence="2">Belongs to the Tim44 family.</text>
</comment>
<evidence type="ECO:0000313" key="7">
    <source>
        <dbReference type="Proteomes" id="UP001056937"/>
    </source>
</evidence>
<protein>
    <submittedName>
        <fullName evidence="6">Tim44/TimA family putative adaptor protein</fullName>
    </submittedName>
</protein>
<proteinExistence type="inferred from homology"/>
<dbReference type="InterPro" id="IPR007379">
    <property type="entry name" value="Tim44-like_dom"/>
</dbReference>
<accession>A0ABY4XAQ9</accession>
<feature type="domain" description="Tim44-like" evidence="5">
    <location>
        <begin position="71"/>
        <end position="217"/>
    </location>
</feature>
<dbReference type="PANTHER" id="PTHR10721:SF1">
    <property type="entry name" value="MITOCHONDRIAL IMPORT INNER MEMBRANE TRANSLOCASE SUBUNIT TIM44"/>
    <property type="match status" value="1"/>
</dbReference>
<dbReference type="InterPro" id="IPR032710">
    <property type="entry name" value="NTF2-like_dom_sf"/>
</dbReference>
<evidence type="ECO:0000256" key="1">
    <source>
        <dbReference type="ARBA" id="ARBA00004370"/>
    </source>
</evidence>
<dbReference type="SUPFAM" id="SSF54427">
    <property type="entry name" value="NTF2-like"/>
    <property type="match status" value="1"/>
</dbReference>
<dbReference type="InterPro" id="IPR016985">
    <property type="entry name" value="UCP031890_Tim44-rel"/>
</dbReference>
<dbReference type="Gene3D" id="3.10.450.240">
    <property type="match status" value="1"/>
</dbReference>
<name>A0ABY4XAQ9_9SPHN</name>
<dbReference type="SMART" id="SM00978">
    <property type="entry name" value="Tim44"/>
    <property type="match status" value="1"/>
</dbReference>
<dbReference type="EMBL" id="CP084930">
    <property type="protein sequence ID" value="USI73953.1"/>
    <property type="molecule type" value="Genomic_DNA"/>
</dbReference>
<keyword evidence="3" id="KW-0809">Transit peptide</keyword>
<dbReference type="RefSeq" id="WP_252167760.1">
    <property type="nucleotide sequence ID" value="NZ_CP084930.1"/>
</dbReference>
<keyword evidence="4" id="KW-0472">Membrane</keyword>
<gene>
    <name evidence="6" type="ORF">LHA26_05665</name>
</gene>
<sequence>MPEIIILACVALFVGLRLYAVLGRRTGHEQQPIAKPAEAQRGTLLARPAAEPLGDRKAIEAPSAALIDPAAVEGVRAVVAADPHFDVSLFLDGARSAYRQTLEAFWAGDEAVLAKLVAEDVLAAFTDSIAARTAAGETLENRLIEIERASIAGAGVAGQTAIITVRFDADIAAITRNAAGEVVAGSMSDAVQTHDLWTFSRPVRAADPNWLLIETDEAA</sequence>
<keyword evidence="7" id="KW-1185">Reference proteome</keyword>
<evidence type="ECO:0000256" key="4">
    <source>
        <dbReference type="ARBA" id="ARBA00023136"/>
    </source>
</evidence>
<dbReference type="Pfam" id="PF04280">
    <property type="entry name" value="Tim44"/>
    <property type="match status" value="1"/>
</dbReference>
<dbReference type="NCBIfam" id="NF033779">
    <property type="entry name" value="Tim44_TimA_adap"/>
    <property type="match status" value="1"/>
</dbReference>
<evidence type="ECO:0000259" key="5">
    <source>
        <dbReference type="SMART" id="SM00978"/>
    </source>
</evidence>
<reference evidence="6" key="1">
    <citation type="journal article" date="2022" name="Toxins">
        <title>Genomic Analysis of Sphingopyxis sp. USTB-05 for Biodegrading Cyanobacterial Hepatotoxins.</title>
        <authorList>
            <person name="Liu C."/>
            <person name="Xu Q."/>
            <person name="Zhao Z."/>
            <person name="Zhang H."/>
            <person name="Liu X."/>
            <person name="Yin C."/>
            <person name="Liu Y."/>
            <person name="Yan H."/>
        </authorList>
    </citation>
    <scope>NUCLEOTIDE SEQUENCE</scope>
    <source>
        <strain evidence="6">NBD5</strain>
    </source>
</reference>